<accession>A0A225WUB6</accession>
<feature type="compositionally biased region" description="Polar residues" evidence="1">
    <location>
        <begin position="1"/>
        <end position="18"/>
    </location>
</feature>
<feature type="region of interest" description="Disordered" evidence="1">
    <location>
        <begin position="1"/>
        <end position="27"/>
    </location>
</feature>
<evidence type="ECO:0000256" key="1">
    <source>
        <dbReference type="SAM" id="MobiDB-lite"/>
    </source>
</evidence>
<sequence>MAAQTTSKNRPNTPTESSVPVAATPEASDIRRLWTTTMDSKLTPWELYDLSTVLQPDTPDTMRDHFRRFRASREKPIEGAGHTALQRSWYALSGGGTG</sequence>
<keyword evidence="3" id="KW-1185">Reference proteome</keyword>
<gene>
    <name evidence="2" type="ORF">PHMEG_0004907</name>
</gene>
<dbReference type="Proteomes" id="UP000198211">
    <property type="component" value="Unassembled WGS sequence"/>
</dbReference>
<organism evidence="2 3">
    <name type="scientific">Phytophthora megakarya</name>
    <dbReference type="NCBI Taxonomy" id="4795"/>
    <lineage>
        <taxon>Eukaryota</taxon>
        <taxon>Sar</taxon>
        <taxon>Stramenopiles</taxon>
        <taxon>Oomycota</taxon>
        <taxon>Peronosporomycetes</taxon>
        <taxon>Peronosporales</taxon>
        <taxon>Peronosporaceae</taxon>
        <taxon>Phytophthora</taxon>
    </lineage>
</organism>
<reference evidence="3" key="1">
    <citation type="submission" date="2017-03" db="EMBL/GenBank/DDBJ databases">
        <title>Phytopthora megakarya and P. palmivora, two closely related causual agents of cacao black pod achieved similar genome size and gene model numbers by different mechanisms.</title>
        <authorList>
            <person name="Ali S."/>
            <person name="Shao J."/>
            <person name="Larry D.J."/>
            <person name="Kronmiller B."/>
            <person name="Shen D."/>
            <person name="Strem M.D."/>
            <person name="Melnick R.L."/>
            <person name="Guiltinan M.J."/>
            <person name="Tyler B.M."/>
            <person name="Meinhardt L.W."/>
            <person name="Bailey B.A."/>
        </authorList>
    </citation>
    <scope>NUCLEOTIDE SEQUENCE [LARGE SCALE GENOMIC DNA]</scope>
    <source>
        <strain evidence="3">zdho120</strain>
    </source>
</reference>
<protein>
    <submittedName>
        <fullName evidence="2">Uncharacterized protein</fullName>
    </submittedName>
</protein>
<evidence type="ECO:0000313" key="3">
    <source>
        <dbReference type="Proteomes" id="UP000198211"/>
    </source>
</evidence>
<comment type="caution">
    <text evidence="2">The sequence shown here is derived from an EMBL/GenBank/DDBJ whole genome shotgun (WGS) entry which is preliminary data.</text>
</comment>
<name>A0A225WUB6_9STRA</name>
<dbReference type="EMBL" id="NBNE01000303">
    <property type="protein sequence ID" value="OWZ20647.1"/>
    <property type="molecule type" value="Genomic_DNA"/>
</dbReference>
<proteinExistence type="predicted"/>
<evidence type="ECO:0000313" key="2">
    <source>
        <dbReference type="EMBL" id="OWZ20647.1"/>
    </source>
</evidence>
<dbReference type="AlphaFoldDB" id="A0A225WUB6"/>
<dbReference type="OrthoDB" id="144675at2759"/>